<evidence type="ECO:0000256" key="1">
    <source>
        <dbReference type="ARBA" id="ARBA00022490"/>
    </source>
</evidence>
<evidence type="ECO:0000259" key="8">
    <source>
        <dbReference type="SMART" id="SM00650"/>
    </source>
</evidence>
<evidence type="ECO:0000313" key="9">
    <source>
        <dbReference type="EMBL" id="BBA85015.1"/>
    </source>
</evidence>
<keyword evidence="10" id="KW-1185">Reference proteome</keyword>
<dbReference type="RefSeq" id="WP_148708365.1">
    <property type="nucleotide sequence ID" value="NZ_AP018161.1"/>
</dbReference>
<feature type="binding site" evidence="7">
    <location>
        <position position="105"/>
    </location>
    <ligand>
        <name>S-adenosyl-L-methionine</name>
        <dbReference type="ChEBI" id="CHEBI:59789"/>
    </ligand>
</feature>
<dbReference type="EMBL" id="AP018161">
    <property type="protein sequence ID" value="BBA85015.1"/>
    <property type="molecule type" value="Genomic_DNA"/>
</dbReference>
<name>A0A2Z5T7G6_9GAMM</name>
<dbReference type="OrthoDB" id="9814755at2"/>
<keyword evidence="3 7" id="KW-0489">Methyltransferase</keyword>
<organism evidence="9 10">
    <name type="scientific">endosymbiont of Rhynchophorus ferrugineus</name>
    <dbReference type="NCBI Taxonomy" id="1972133"/>
    <lineage>
        <taxon>Bacteria</taxon>
        <taxon>Pseudomonadati</taxon>
        <taxon>Pseudomonadota</taxon>
        <taxon>Gammaproteobacteria</taxon>
        <taxon>Candidatus Nardonella</taxon>
    </lineage>
</organism>
<dbReference type="KEGG" id="eor:NARRFE1_00640"/>
<dbReference type="NCBIfam" id="TIGR00755">
    <property type="entry name" value="ksgA"/>
    <property type="match status" value="1"/>
</dbReference>
<dbReference type="InterPro" id="IPR001737">
    <property type="entry name" value="KsgA/Erm"/>
</dbReference>
<evidence type="ECO:0000256" key="3">
    <source>
        <dbReference type="ARBA" id="ARBA00022603"/>
    </source>
</evidence>
<dbReference type="GO" id="GO:0000179">
    <property type="term" value="F:rRNA (adenine-N6,N6-)-dimethyltransferase activity"/>
    <property type="evidence" value="ECO:0007669"/>
    <property type="project" value="UniProtKB-UniRule"/>
</dbReference>
<evidence type="ECO:0000256" key="4">
    <source>
        <dbReference type="ARBA" id="ARBA00022679"/>
    </source>
</evidence>
<protein>
    <submittedName>
        <fullName evidence="9">Ribosomal RNA small subunit methyltransferase A</fullName>
    </submittedName>
</protein>
<dbReference type="SUPFAM" id="SSF53335">
    <property type="entry name" value="S-adenosyl-L-methionine-dependent methyltransferases"/>
    <property type="match status" value="1"/>
</dbReference>
<evidence type="ECO:0000256" key="7">
    <source>
        <dbReference type="PROSITE-ProRule" id="PRU01026"/>
    </source>
</evidence>
<dbReference type="PANTHER" id="PTHR11727">
    <property type="entry name" value="DIMETHYLADENOSINE TRANSFERASE"/>
    <property type="match status" value="1"/>
</dbReference>
<feature type="binding site" evidence="7">
    <location>
        <position position="40"/>
    </location>
    <ligand>
        <name>S-adenosyl-L-methionine</name>
        <dbReference type="ChEBI" id="CHEBI:59789"/>
    </ligand>
</feature>
<dbReference type="InterPro" id="IPR020598">
    <property type="entry name" value="rRNA_Ade_methylase_Trfase_N"/>
</dbReference>
<keyword evidence="6 7" id="KW-0694">RNA-binding</keyword>
<dbReference type="PROSITE" id="PS51689">
    <property type="entry name" value="SAM_RNA_A_N6_MT"/>
    <property type="match status" value="1"/>
</dbReference>
<gene>
    <name evidence="9" type="primary">rsmA</name>
    <name evidence="9" type="ORF">NARRFE1_00640</name>
</gene>
<dbReference type="Gene3D" id="1.10.8.100">
    <property type="entry name" value="Ribosomal RNA adenine dimethylase-like, domain 2"/>
    <property type="match status" value="1"/>
</dbReference>
<dbReference type="Pfam" id="PF00398">
    <property type="entry name" value="RrnaAD"/>
    <property type="match status" value="1"/>
</dbReference>
<feature type="domain" description="Ribosomal RNA adenine methylase transferase N-terminal" evidence="8">
    <location>
        <begin position="20"/>
        <end position="189"/>
    </location>
</feature>
<dbReference type="InterPro" id="IPR029063">
    <property type="entry name" value="SAM-dependent_MTases_sf"/>
</dbReference>
<comment type="similarity">
    <text evidence="7">Belongs to the class I-like SAM-binding methyltransferase superfamily. rRNA adenine N(6)-methyltransferase family.</text>
</comment>
<sequence length="255" mass="30258">MLIKKKKPIFDQYILKNNNIIKEIIKLVNISFNDNILEIGPGTGSLTNEILKYNNKISIVEIDKNILPITFFNNKNINLFIENAIYFNISKIYNIKKKKVRIIGNLPYKVSIPIIINLIKYRFYIEDINIMIQQELSDKLLLLKNKYCRISFLLSLFFNIKLLIKNINPNNFYPIPKVKSSFINIKPYFNSINNNIDINKIKNISIILFNNKRKKIKNSLKKYIFLEKLDKKILNNRLEKLSLYEIYNLSNYIKL</sequence>
<reference evidence="9 10" key="1">
    <citation type="journal article" date="2017" name="Proc. Natl. Acad. Sci. U.S.A.">
        <title>Small genome symbiont underlies cuticle hardness in beetles.</title>
        <authorList>
            <person name="Anbutsu H."/>
            <person name="Moriyama M."/>
            <person name="Nikoh N."/>
            <person name="Hosokawa T."/>
            <person name="Futahashi R."/>
            <person name="Tanahashi M."/>
            <person name="Meng X.Y."/>
            <person name="Kuriwada T."/>
            <person name="Mori N."/>
            <person name="Oshima K."/>
            <person name="Hattori M."/>
            <person name="Fujie M."/>
            <person name="Satoh N."/>
            <person name="Maeda T."/>
            <person name="Shigenobu S."/>
            <person name="Koga R."/>
            <person name="Fukatsu T."/>
        </authorList>
    </citation>
    <scope>NUCLEOTIDE SEQUENCE [LARGE SCALE GENOMIC DNA]</scope>
    <source>
        <strain evidence="9">NARRFE1</strain>
    </source>
</reference>
<accession>A0A2Z5T7G6</accession>
<dbReference type="SMART" id="SM00650">
    <property type="entry name" value="rADc"/>
    <property type="match status" value="1"/>
</dbReference>
<dbReference type="Gene3D" id="3.40.50.150">
    <property type="entry name" value="Vaccinia Virus protein VP39"/>
    <property type="match status" value="1"/>
</dbReference>
<keyword evidence="4 7" id="KW-0808">Transferase</keyword>
<feature type="binding site" evidence="7">
    <location>
        <position position="15"/>
    </location>
    <ligand>
        <name>S-adenosyl-L-methionine</name>
        <dbReference type="ChEBI" id="CHEBI:59789"/>
    </ligand>
</feature>
<dbReference type="InterPro" id="IPR011530">
    <property type="entry name" value="rRNA_adenine_dimethylase"/>
</dbReference>
<evidence type="ECO:0000256" key="5">
    <source>
        <dbReference type="ARBA" id="ARBA00022691"/>
    </source>
</evidence>
<comment type="caution">
    <text evidence="7">Lacks conserved residue(s) required for the propagation of feature annotation.</text>
</comment>
<dbReference type="PANTHER" id="PTHR11727:SF7">
    <property type="entry name" value="DIMETHYLADENOSINE TRANSFERASE-RELATED"/>
    <property type="match status" value="1"/>
</dbReference>
<keyword evidence="5 7" id="KW-0949">S-adenosyl-L-methionine</keyword>
<dbReference type="GO" id="GO:0003723">
    <property type="term" value="F:RNA binding"/>
    <property type="evidence" value="ECO:0007669"/>
    <property type="project" value="UniProtKB-UniRule"/>
</dbReference>
<dbReference type="InterPro" id="IPR023165">
    <property type="entry name" value="rRNA_Ade_diMease-like_C"/>
</dbReference>
<evidence type="ECO:0000256" key="6">
    <source>
        <dbReference type="ARBA" id="ARBA00022884"/>
    </source>
</evidence>
<keyword evidence="1" id="KW-0963">Cytoplasm</keyword>
<feature type="binding site" evidence="7">
    <location>
        <position position="61"/>
    </location>
    <ligand>
        <name>S-adenosyl-L-methionine</name>
        <dbReference type="ChEBI" id="CHEBI:59789"/>
    </ligand>
</feature>
<evidence type="ECO:0000256" key="2">
    <source>
        <dbReference type="ARBA" id="ARBA00022552"/>
    </source>
</evidence>
<dbReference type="Proteomes" id="UP000289537">
    <property type="component" value="Chromosome"/>
</dbReference>
<evidence type="ECO:0000313" key="10">
    <source>
        <dbReference type="Proteomes" id="UP000289537"/>
    </source>
</evidence>
<keyword evidence="2" id="KW-0698">rRNA processing</keyword>
<dbReference type="AlphaFoldDB" id="A0A2Z5T7G6"/>
<proteinExistence type="inferred from homology"/>